<accession>A0A7K1TZY6</accession>
<dbReference type="EMBL" id="WRXN01000001">
    <property type="protein sequence ID" value="MVT07679.1"/>
    <property type="molecule type" value="Genomic_DNA"/>
</dbReference>
<sequence length="78" mass="9049">MCNENEELALFLKILGENIRQLRLRAGKDIRTVATETDIPIQDLIEIEAGRSARQNARYLVIFCKYYGVEFPSLFKGW</sequence>
<gene>
    <name evidence="2" type="ORF">GO493_05360</name>
</gene>
<dbReference type="Gene3D" id="1.10.260.40">
    <property type="entry name" value="lambda repressor-like DNA-binding domains"/>
    <property type="match status" value="1"/>
</dbReference>
<dbReference type="PROSITE" id="PS50943">
    <property type="entry name" value="HTH_CROC1"/>
    <property type="match status" value="1"/>
</dbReference>
<dbReference type="RefSeq" id="WP_157305062.1">
    <property type="nucleotide sequence ID" value="NZ_WRXN01000001.1"/>
</dbReference>
<dbReference type="Pfam" id="PF13560">
    <property type="entry name" value="HTH_31"/>
    <property type="match status" value="1"/>
</dbReference>
<keyword evidence="3" id="KW-1185">Reference proteome</keyword>
<name>A0A7K1TZY6_9BACT</name>
<protein>
    <recommendedName>
        <fullName evidence="1">HTH cro/C1-type domain-containing protein</fullName>
    </recommendedName>
</protein>
<dbReference type="InterPro" id="IPR001387">
    <property type="entry name" value="Cro/C1-type_HTH"/>
</dbReference>
<dbReference type="CDD" id="cd00093">
    <property type="entry name" value="HTH_XRE"/>
    <property type="match status" value="1"/>
</dbReference>
<comment type="caution">
    <text evidence="2">The sequence shown here is derived from an EMBL/GenBank/DDBJ whole genome shotgun (WGS) entry which is preliminary data.</text>
</comment>
<dbReference type="SUPFAM" id="SSF47413">
    <property type="entry name" value="lambda repressor-like DNA-binding domains"/>
    <property type="match status" value="1"/>
</dbReference>
<evidence type="ECO:0000313" key="2">
    <source>
        <dbReference type="EMBL" id="MVT07679.1"/>
    </source>
</evidence>
<organism evidence="2 3">
    <name type="scientific">Chitinophaga tropicalis</name>
    <dbReference type="NCBI Taxonomy" id="2683588"/>
    <lineage>
        <taxon>Bacteria</taxon>
        <taxon>Pseudomonadati</taxon>
        <taxon>Bacteroidota</taxon>
        <taxon>Chitinophagia</taxon>
        <taxon>Chitinophagales</taxon>
        <taxon>Chitinophagaceae</taxon>
        <taxon>Chitinophaga</taxon>
    </lineage>
</organism>
<evidence type="ECO:0000313" key="3">
    <source>
        <dbReference type="Proteomes" id="UP000461730"/>
    </source>
</evidence>
<dbReference type="Proteomes" id="UP000461730">
    <property type="component" value="Unassembled WGS sequence"/>
</dbReference>
<feature type="domain" description="HTH cro/C1-type" evidence="1">
    <location>
        <begin position="19"/>
        <end position="74"/>
    </location>
</feature>
<dbReference type="InterPro" id="IPR010982">
    <property type="entry name" value="Lambda_DNA-bd_dom_sf"/>
</dbReference>
<proteinExistence type="predicted"/>
<dbReference type="GO" id="GO:0003677">
    <property type="term" value="F:DNA binding"/>
    <property type="evidence" value="ECO:0007669"/>
    <property type="project" value="InterPro"/>
</dbReference>
<evidence type="ECO:0000259" key="1">
    <source>
        <dbReference type="PROSITE" id="PS50943"/>
    </source>
</evidence>
<reference evidence="2 3" key="1">
    <citation type="submission" date="2019-12" db="EMBL/GenBank/DDBJ databases">
        <title>Chitinophaga sp. strain ysch24 (GDMCC 1.1355), whole genome shotgun sequence.</title>
        <authorList>
            <person name="Zhang X."/>
        </authorList>
    </citation>
    <scope>NUCLEOTIDE SEQUENCE [LARGE SCALE GENOMIC DNA]</scope>
    <source>
        <strain evidence="3">ysch24</strain>
    </source>
</reference>
<dbReference type="AlphaFoldDB" id="A0A7K1TZY6"/>